<sequence>MSRVSVVIPVYNGEQFLADAVRSVWDQTLKPHELIVVDDCSRDGSLALAERLASESPVPMTVTRLPQNSGGPARPINVGVRTATGELVTVLDQDDVFLPNRLERHAAALAACPDADVAFGWCAPLEEPTTTVWQPPRVRDGLAAASTPGPDNVRFIPAAAAARLLLVFDNFTQGFPGFTFRRAAWNVVGGVVEEYTIAADYDFLCRLARRAGFAYLPEVGYLRREHGGNATQNRVRTVMEVLRVRERHFCGSMALRDDAEARAAMLDWFAGTAYLWRQRGELRTAATLYRAGLRVCGWKSSLALGLAKVWPVGLVRRAAGRT</sequence>
<feature type="domain" description="Glycosyltransferase 2-like" evidence="4">
    <location>
        <begin position="5"/>
        <end position="124"/>
    </location>
</feature>
<evidence type="ECO:0000313" key="5">
    <source>
        <dbReference type="EMBL" id="QJW94301.1"/>
    </source>
</evidence>
<dbReference type="InterPro" id="IPR029044">
    <property type="entry name" value="Nucleotide-diphossugar_trans"/>
</dbReference>
<keyword evidence="2" id="KW-0328">Glycosyltransferase</keyword>
<dbReference type="InterPro" id="IPR001173">
    <property type="entry name" value="Glyco_trans_2-like"/>
</dbReference>
<dbReference type="SUPFAM" id="SSF53448">
    <property type="entry name" value="Nucleotide-diphospho-sugar transferases"/>
    <property type="match status" value="1"/>
</dbReference>
<dbReference type="PANTHER" id="PTHR43685:SF5">
    <property type="entry name" value="GLYCOSYLTRANSFERASE EPSE-RELATED"/>
    <property type="match status" value="1"/>
</dbReference>
<evidence type="ECO:0000256" key="2">
    <source>
        <dbReference type="ARBA" id="ARBA00022676"/>
    </source>
</evidence>
<comment type="similarity">
    <text evidence="1">Belongs to the glycosyltransferase 2 family.</text>
</comment>
<dbReference type="KEGG" id="ftj:FTUN_1821"/>
<dbReference type="RefSeq" id="WP_171470330.1">
    <property type="nucleotide sequence ID" value="NZ_CP053452.2"/>
</dbReference>
<dbReference type="InterPro" id="IPR050834">
    <property type="entry name" value="Glycosyltransf_2"/>
</dbReference>
<evidence type="ECO:0000256" key="1">
    <source>
        <dbReference type="ARBA" id="ARBA00006739"/>
    </source>
</evidence>
<dbReference type="CDD" id="cd00761">
    <property type="entry name" value="Glyco_tranf_GTA_type"/>
    <property type="match status" value="1"/>
</dbReference>
<dbReference type="Pfam" id="PF00535">
    <property type="entry name" value="Glycos_transf_2"/>
    <property type="match status" value="1"/>
</dbReference>
<evidence type="ECO:0000256" key="3">
    <source>
        <dbReference type="ARBA" id="ARBA00022679"/>
    </source>
</evidence>
<reference evidence="6" key="1">
    <citation type="submission" date="2020-05" db="EMBL/GenBank/DDBJ databases">
        <title>Frigoriglobus tundricola gen. nov., sp. nov., a psychrotolerant cellulolytic planctomycete of the family Gemmataceae with two divergent copies of 16S rRNA gene.</title>
        <authorList>
            <person name="Kulichevskaya I.S."/>
            <person name="Ivanova A.A."/>
            <person name="Naumoff D.G."/>
            <person name="Beletsky A.V."/>
            <person name="Rijpstra W.I.C."/>
            <person name="Sinninghe Damste J.S."/>
            <person name="Mardanov A.V."/>
            <person name="Ravin N.V."/>
            <person name="Dedysh S.N."/>
        </authorList>
    </citation>
    <scope>NUCLEOTIDE SEQUENCE [LARGE SCALE GENOMIC DNA]</scope>
    <source>
        <strain evidence="6">PL17</strain>
    </source>
</reference>
<dbReference type="EMBL" id="CP053452">
    <property type="protein sequence ID" value="QJW94301.1"/>
    <property type="molecule type" value="Genomic_DNA"/>
</dbReference>
<dbReference type="GO" id="GO:0016757">
    <property type="term" value="F:glycosyltransferase activity"/>
    <property type="evidence" value="ECO:0007669"/>
    <property type="project" value="UniProtKB-KW"/>
</dbReference>
<keyword evidence="6" id="KW-1185">Reference proteome</keyword>
<keyword evidence="3 5" id="KW-0808">Transferase</keyword>
<evidence type="ECO:0000313" key="6">
    <source>
        <dbReference type="Proteomes" id="UP000503447"/>
    </source>
</evidence>
<name>A0A6M5YM24_9BACT</name>
<protein>
    <submittedName>
        <fullName evidence="5">GT2 family glycosyltransferase</fullName>
    </submittedName>
</protein>
<dbReference type="AlphaFoldDB" id="A0A6M5YM24"/>
<evidence type="ECO:0000259" key="4">
    <source>
        <dbReference type="Pfam" id="PF00535"/>
    </source>
</evidence>
<dbReference type="Proteomes" id="UP000503447">
    <property type="component" value="Chromosome"/>
</dbReference>
<dbReference type="PANTHER" id="PTHR43685">
    <property type="entry name" value="GLYCOSYLTRANSFERASE"/>
    <property type="match status" value="1"/>
</dbReference>
<dbReference type="Gene3D" id="3.90.550.10">
    <property type="entry name" value="Spore Coat Polysaccharide Biosynthesis Protein SpsA, Chain A"/>
    <property type="match status" value="1"/>
</dbReference>
<organism evidence="5 6">
    <name type="scientific">Frigoriglobus tundricola</name>
    <dbReference type="NCBI Taxonomy" id="2774151"/>
    <lineage>
        <taxon>Bacteria</taxon>
        <taxon>Pseudomonadati</taxon>
        <taxon>Planctomycetota</taxon>
        <taxon>Planctomycetia</taxon>
        <taxon>Gemmatales</taxon>
        <taxon>Gemmataceae</taxon>
        <taxon>Frigoriglobus</taxon>
    </lineage>
</organism>
<accession>A0A6M5YM24</accession>
<proteinExistence type="inferred from homology"/>
<gene>
    <name evidence="5" type="ORF">FTUN_1821</name>
</gene>